<comment type="caution">
    <text evidence="1">The sequence shown here is derived from an EMBL/GenBank/DDBJ whole genome shotgun (WGS) entry which is preliminary data.</text>
</comment>
<dbReference type="Proteomes" id="UP001589774">
    <property type="component" value="Unassembled WGS sequence"/>
</dbReference>
<organism evidence="1 2">
    <name type="scientific">Olivibacter oleidegradans</name>
    <dbReference type="NCBI Taxonomy" id="760123"/>
    <lineage>
        <taxon>Bacteria</taxon>
        <taxon>Pseudomonadati</taxon>
        <taxon>Bacteroidota</taxon>
        <taxon>Sphingobacteriia</taxon>
        <taxon>Sphingobacteriales</taxon>
        <taxon>Sphingobacteriaceae</taxon>
        <taxon>Olivibacter</taxon>
    </lineage>
</organism>
<accession>A0ABV6HPW1</accession>
<gene>
    <name evidence="1" type="ORF">ACFFI0_20445</name>
</gene>
<dbReference type="EMBL" id="JBHLWO010000002">
    <property type="protein sequence ID" value="MFC0320707.1"/>
    <property type="molecule type" value="Genomic_DNA"/>
</dbReference>
<reference evidence="1 2" key="1">
    <citation type="submission" date="2024-09" db="EMBL/GenBank/DDBJ databases">
        <authorList>
            <person name="Sun Q."/>
            <person name="Mori K."/>
        </authorList>
    </citation>
    <scope>NUCLEOTIDE SEQUENCE [LARGE SCALE GENOMIC DNA]</scope>
    <source>
        <strain evidence="1 2">CCM 7765</strain>
    </source>
</reference>
<proteinExistence type="predicted"/>
<protein>
    <recommendedName>
        <fullName evidence="3">Helix-turn-helix domain-containing protein</fullName>
    </recommendedName>
</protein>
<evidence type="ECO:0000313" key="1">
    <source>
        <dbReference type="EMBL" id="MFC0320707.1"/>
    </source>
</evidence>
<evidence type="ECO:0000313" key="2">
    <source>
        <dbReference type="Proteomes" id="UP001589774"/>
    </source>
</evidence>
<evidence type="ECO:0008006" key="3">
    <source>
        <dbReference type="Google" id="ProtNLM"/>
    </source>
</evidence>
<dbReference type="RefSeq" id="WP_377477611.1">
    <property type="nucleotide sequence ID" value="NZ_JBHLWO010000002.1"/>
</dbReference>
<sequence length="104" mass="12368">MNARPKGPAPCPQCAYLLRLLYREVRGLKEYTLEIQRFILQKEKEETVYRDAAYTMDRVGISKSTLLRCQNQGEIRVAKIVNRKKLYRDQDVERLRKTYWSLDA</sequence>
<name>A0ABV6HPW1_9SPHI</name>
<keyword evidence="2" id="KW-1185">Reference proteome</keyword>